<reference evidence="3" key="1">
    <citation type="submission" date="2017-01" db="EMBL/GenBank/DDBJ databases">
        <authorList>
            <person name="Varghese N."/>
            <person name="Submissions S."/>
        </authorList>
    </citation>
    <scope>NUCLEOTIDE SEQUENCE [LARGE SCALE GENOMIC DNA]</scope>
    <source>
        <strain evidence="3">DSM 23127</strain>
    </source>
</reference>
<gene>
    <name evidence="2" type="ORF">SAMN05421687_10194</name>
</gene>
<keyword evidence="3" id="KW-1185">Reference proteome</keyword>
<proteinExistence type="predicted"/>
<feature type="transmembrane region" description="Helical" evidence="1">
    <location>
        <begin position="133"/>
        <end position="149"/>
    </location>
</feature>
<protein>
    <submittedName>
        <fullName evidence="2">Uncharacterized protein</fullName>
    </submittedName>
</protein>
<dbReference type="STRING" id="570947.SAMN05421687_10194"/>
<feature type="transmembrane region" description="Helical" evidence="1">
    <location>
        <begin position="55"/>
        <end position="74"/>
    </location>
</feature>
<keyword evidence="1" id="KW-0472">Membrane</keyword>
<feature type="transmembrane region" description="Helical" evidence="1">
    <location>
        <begin position="107"/>
        <end position="127"/>
    </location>
</feature>
<dbReference type="EMBL" id="FTOC01000001">
    <property type="protein sequence ID" value="SIS36842.1"/>
    <property type="molecule type" value="Genomic_DNA"/>
</dbReference>
<feature type="transmembrane region" description="Helical" evidence="1">
    <location>
        <begin position="156"/>
        <end position="174"/>
    </location>
</feature>
<sequence>MAEDRKKIIVNEIHYWKQSKLLPEKYCNFLLALYTEGEDSTDSRNSLFQGKIWNITYYFLNFLMLPFSFVVIYFTENDVILQTVLLTVFVLLSLLQLWWIYKQNGMIHIPLNVTLLLVFLLTTTVASTYFENVYVFLVSLLNIAGWYFIGYRSNIFYLKIISLILALGLILYMLF</sequence>
<dbReference type="Proteomes" id="UP000187608">
    <property type="component" value="Unassembled WGS sequence"/>
</dbReference>
<accession>A0A1N7IIF8</accession>
<dbReference type="AlphaFoldDB" id="A0A1N7IIF8"/>
<organism evidence="2 3">
    <name type="scientific">Salimicrobium flavidum</name>
    <dbReference type="NCBI Taxonomy" id="570947"/>
    <lineage>
        <taxon>Bacteria</taxon>
        <taxon>Bacillati</taxon>
        <taxon>Bacillota</taxon>
        <taxon>Bacilli</taxon>
        <taxon>Bacillales</taxon>
        <taxon>Bacillaceae</taxon>
        <taxon>Salimicrobium</taxon>
    </lineage>
</organism>
<keyword evidence="1" id="KW-1133">Transmembrane helix</keyword>
<evidence type="ECO:0000313" key="2">
    <source>
        <dbReference type="EMBL" id="SIS36842.1"/>
    </source>
</evidence>
<evidence type="ECO:0000256" key="1">
    <source>
        <dbReference type="SAM" id="Phobius"/>
    </source>
</evidence>
<keyword evidence="1" id="KW-0812">Transmembrane</keyword>
<name>A0A1N7IIF8_9BACI</name>
<feature type="transmembrane region" description="Helical" evidence="1">
    <location>
        <begin position="80"/>
        <end position="100"/>
    </location>
</feature>
<evidence type="ECO:0000313" key="3">
    <source>
        <dbReference type="Proteomes" id="UP000187608"/>
    </source>
</evidence>